<comment type="caution">
    <text evidence="1">The sequence shown here is derived from an EMBL/GenBank/DDBJ whole genome shotgun (WGS) entry which is preliminary data.</text>
</comment>
<evidence type="ECO:0000313" key="2">
    <source>
        <dbReference type="Proteomes" id="UP000179241"/>
    </source>
</evidence>
<reference evidence="1 2" key="1">
    <citation type="journal article" date="2016" name="Nat. Commun.">
        <title>Thousands of microbial genomes shed light on interconnected biogeochemical processes in an aquifer system.</title>
        <authorList>
            <person name="Anantharaman K."/>
            <person name="Brown C.T."/>
            <person name="Hug L.A."/>
            <person name="Sharon I."/>
            <person name="Castelle C.J."/>
            <person name="Probst A.J."/>
            <person name="Thomas B.C."/>
            <person name="Singh A."/>
            <person name="Wilkins M.J."/>
            <person name="Karaoz U."/>
            <person name="Brodie E.L."/>
            <person name="Williams K.H."/>
            <person name="Hubbard S.S."/>
            <person name="Banfield J.F."/>
        </authorList>
    </citation>
    <scope>NUCLEOTIDE SEQUENCE [LARGE SCALE GENOMIC DNA]</scope>
</reference>
<protein>
    <submittedName>
        <fullName evidence="1">Uncharacterized protein</fullName>
    </submittedName>
</protein>
<name>A0A1F8CKA6_9BACT</name>
<dbReference type="AlphaFoldDB" id="A0A1F8CKA6"/>
<evidence type="ECO:0000313" key="1">
    <source>
        <dbReference type="EMBL" id="OGM76767.1"/>
    </source>
</evidence>
<organism evidence="1 2">
    <name type="scientific">Candidatus Woesebacteria bacterium RIFOXYA1_FULL_43_9</name>
    <dbReference type="NCBI Taxonomy" id="1802534"/>
    <lineage>
        <taxon>Bacteria</taxon>
        <taxon>Candidatus Woeseibacteriota</taxon>
    </lineage>
</organism>
<proteinExistence type="predicted"/>
<gene>
    <name evidence="1" type="ORF">A2188_02120</name>
</gene>
<sequence length="159" mass="18064">MSERKGRGFFTCDPTVTGRRFGGWIAGDSGIALIVNVSDRKVYSGFAPRGRLVLFDERETPLNAFCFASGIWGLWRRFHNAKSDENDFLVEADCNLRMANFVERLFTEKGAKSVITEIHPVDDGEEIRVVWSLKELSRLKPSHPLIKFCRWAAQKIGPE</sequence>
<accession>A0A1F8CKA6</accession>
<dbReference type="Proteomes" id="UP000179241">
    <property type="component" value="Unassembled WGS sequence"/>
</dbReference>
<dbReference type="EMBL" id="MGHU01000044">
    <property type="protein sequence ID" value="OGM76767.1"/>
    <property type="molecule type" value="Genomic_DNA"/>
</dbReference>